<keyword evidence="3 4" id="KW-0808">Transferase</keyword>
<evidence type="ECO:0000259" key="6">
    <source>
        <dbReference type="Pfam" id="PF26168"/>
    </source>
</evidence>
<dbReference type="Proteomes" id="UP000834106">
    <property type="component" value="Chromosome 12"/>
</dbReference>
<dbReference type="InterPro" id="IPR035595">
    <property type="entry name" value="UDP_glycos_trans_CS"/>
</dbReference>
<dbReference type="EMBL" id="OU503047">
    <property type="protein sequence ID" value="CAI9773040.1"/>
    <property type="molecule type" value="Genomic_DNA"/>
</dbReference>
<dbReference type="Gene3D" id="3.40.50.2000">
    <property type="entry name" value="Glycogen Phosphorylase B"/>
    <property type="match status" value="2"/>
</dbReference>
<organism evidence="7 8">
    <name type="scientific">Fraxinus pennsylvanica</name>
    <dbReference type="NCBI Taxonomy" id="56036"/>
    <lineage>
        <taxon>Eukaryota</taxon>
        <taxon>Viridiplantae</taxon>
        <taxon>Streptophyta</taxon>
        <taxon>Embryophyta</taxon>
        <taxon>Tracheophyta</taxon>
        <taxon>Spermatophyta</taxon>
        <taxon>Magnoliopsida</taxon>
        <taxon>eudicotyledons</taxon>
        <taxon>Gunneridae</taxon>
        <taxon>Pentapetalae</taxon>
        <taxon>asterids</taxon>
        <taxon>lamiids</taxon>
        <taxon>Lamiales</taxon>
        <taxon>Oleaceae</taxon>
        <taxon>Oleeae</taxon>
        <taxon>Fraxinus</taxon>
    </lineage>
</organism>
<comment type="similarity">
    <text evidence="1 4">Belongs to the UDP-glycosyltransferase family.</text>
</comment>
<evidence type="ECO:0000256" key="2">
    <source>
        <dbReference type="ARBA" id="ARBA00022676"/>
    </source>
</evidence>
<dbReference type="InterPro" id="IPR002213">
    <property type="entry name" value="UDP_glucos_trans"/>
</dbReference>
<reference evidence="7" key="1">
    <citation type="submission" date="2023-05" db="EMBL/GenBank/DDBJ databases">
        <authorList>
            <person name="Huff M."/>
        </authorList>
    </citation>
    <scope>NUCLEOTIDE SEQUENCE</scope>
</reference>
<dbReference type="PANTHER" id="PTHR48044">
    <property type="entry name" value="GLYCOSYLTRANSFERASE"/>
    <property type="match status" value="1"/>
</dbReference>
<dbReference type="GO" id="GO:0008194">
    <property type="term" value="F:UDP-glycosyltransferase activity"/>
    <property type="evidence" value="ECO:0007669"/>
    <property type="project" value="InterPro"/>
</dbReference>
<dbReference type="InterPro" id="IPR058980">
    <property type="entry name" value="Glyco_transf_N"/>
</dbReference>
<dbReference type="GO" id="GO:0016138">
    <property type="term" value="P:glycoside biosynthetic process"/>
    <property type="evidence" value="ECO:0007669"/>
    <property type="project" value="UniProtKB-ARBA"/>
</dbReference>
<dbReference type="PROSITE" id="PS00375">
    <property type="entry name" value="UDPGT"/>
    <property type="match status" value="1"/>
</dbReference>
<evidence type="ECO:0000313" key="7">
    <source>
        <dbReference type="EMBL" id="CAI9773040.1"/>
    </source>
</evidence>
<dbReference type="EC" id="2.4.1.-" evidence="5"/>
<dbReference type="CDD" id="cd03784">
    <property type="entry name" value="GT1_Gtf-like"/>
    <property type="match status" value="1"/>
</dbReference>
<evidence type="ECO:0000256" key="4">
    <source>
        <dbReference type="RuleBase" id="RU003718"/>
    </source>
</evidence>
<dbReference type="Pfam" id="PF00201">
    <property type="entry name" value="UDPGT"/>
    <property type="match status" value="1"/>
</dbReference>
<dbReference type="Pfam" id="PF26168">
    <property type="entry name" value="Glyco_transf_N"/>
    <property type="match status" value="1"/>
</dbReference>
<evidence type="ECO:0000256" key="3">
    <source>
        <dbReference type="ARBA" id="ARBA00022679"/>
    </source>
</evidence>
<protein>
    <recommendedName>
        <fullName evidence="5">Glycosyltransferase</fullName>
        <ecNumber evidence="5">2.4.1.-</ecNumber>
    </recommendedName>
</protein>
<name>A0AAD1ZTQ4_9LAMI</name>
<sequence length="465" mass="52608">MGSENIGLKVFMFPWLAYGHISPFLELAKRLSERNIHSYVCSTPVNLNSFKTKIPEKYSNSIQLVELHLPSLPELPPHHHTTNGLPLDLQPTLRKALKLARPDLSNILKTLDPDLLIHDVTYQWAAKFSLSHNIPAISFCTSGATMVSYFCHVSMKPGTEYPFQAIRLSNFEQEMLYSTMKSYRKEAAEEDPDDKVPPEACKTMLMKSSREIEGKYIDYLSEMIKREIMPVGALFPDPVSHNEENELMEWLGKKKESSSVFVSFGSEYYLKKEEIEEIAYGLELSNVNFIWVIRFSAGENIRVEEALPEGFLRRIGERGRVVEGWAPQTQILGHSSIGGFVSHCGWGSMMESIEFGVPIIAMPMHLDQPLNAKLVVELGVGVEVVRDDKGRLQREEIAKVIKDLVIGTIGENLRRKVREQRENTRLRSQEEMDGVVQKLAQLCGKSTGKLPQTDVGQTCFTVAYN</sequence>
<evidence type="ECO:0000256" key="5">
    <source>
        <dbReference type="RuleBase" id="RU362057"/>
    </source>
</evidence>
<dbReference type="AlphaFoldDB" id="A0AAD1ZTQ4"/>
<feature type="domain" description="Glycosyltransferase N-terminal" evidence="6">
    <location>
        <begin position="10"/>
        <end position="224"/>
    </location>
</feature>
<proteinExistence type="inferred from homology"/>
<keyword evidence="2 4" id="KW-0328">Glycosyltransferase</keyword>
<dbReference type="SUPFAM" id="SSF53756">
    <property type="entry name" value="UDP-Glycosyltransferase/glycogen phosphorylase"/>
    <property type="match status" value="1"/>
</dbReference>
<accession>A0AAD1ZTQ4</accession>
<gene>
    <name evidence="7" type="ORF">FPE_LOCUS20470</name>
</gene>
<keyword evidence="8" id="KW-1185">Reference proteome</keyword>
<evidence type="ECO:0000256" key="1">
    <source>
        <dbReference type="ARBA" id="ARBA00009995"/>
    </source>
</evidence>
<dbReference type="FunFam" id="3.40.50.2000:FF:000060">
    <property type="entry name" value="Glycosyltransferase"/>
    <property type="match status" value="1"/>
</dbReference>
<dbReference type="PANTHER" id="PTHR48044:SF14">
    <property type="entry name" value="GLYCOSYLTRANSFERASE"/>
    <property type="match status" value="1"/>
</dbReference>
<evidence type="ECO:0000313" key="8">
    <source>
        <dbReference type="Proteomes" id="UP000834106"/>
    </source>
</evidence>